<keyword evidence="5" id="KW-0378">Hydrolase</keyword>
<dbReference type="FunCoup" id="E8R6V8">
    <property type="interactions" value="154"/>
</dbReference>
<dbReference type="InParanoid" id="E8R6V8"/>
<dbReference type="HOGENOM" id="CLU_033446_2_1_0"/>
<dbReference type="SUPFAM" id="SSF56655">
    <property type="entry name" value="Carbohydrate phosphatase"/>
    <property type="match status" value="1"/>
</dbReference>
<dbReference type="Gene3D" id="3.30.540.10">
    <property type="entry name" value="Fructose-1,6-Bisphosphatase, subunit A, domain 1"/>
    <property type="match status" value="1"/>
</dbReference>
<dbReference type="Pfam" id="PF00459">
    <property type="entry name" value="Inositol_P"/>
    <property type="match status" value="1"/>
</dbReference>
<comment type="catalytic activity">
    <reaction evidence="9">
        <text>3'-phosphoadenylyl sulfate + H2O = adenosine 5'-phosphosulfate + phosphate</text>
        <dbReference type="Rhea" id="RHEA:77639"/>
        <dbReference type="ChEBI" id="CHEBI:15377"/>
        <dbReference type="ChEBI" id="CHEBI:43474"/>
        <dbReference type="ChEBI" id="CHEBI:58243"/>
        <dbReference type="ChEBI" id="CHEBI:58339"/>
        <dbReference type="EC" id="3.1.3.7"/>
    </reaction>
    <physiologicalReaction direction="left-to-right" evidence="9">
        <dbReference type="Rhea" id="RHEA:77640"/>
    </physiologicalReaction>
</comment>
<dbReference type="NCBIfam" id="TIGR01330">
    <property type="entry name" value="bisphos_HAL2"/>
    <property type="match status" value="1"/>
</dbReference>
<dbReference type="InterPro" id="IPR000760">
    <property type="entry name" value="Inositol_monophosphatase-like"/>
</dbReference>
<feature type="region of interest" description="Disordered" evidence="11">
    <location>
        <begin position="355"/>
        <end position="380"/>
    </location>
</feature>
<feature type="binding site" evidence="10">
    <location>
        <position position="151"/>
    </location>
    <ligand>
        <name>Mg(2+)</name>
        <dbReference type="ChEBI" id="CHEBI:18420"/>
        <label>1</label>
        <note>catalytic</note>
    </ligand>
</feature>
<evidence type="ECO:0000256" key="6">
    <source>
        <dbReference type="ARBA" id="ARBA00022842"/>
    </source>
</evidence>
<organism evidence="12 13">
    <name type="scientific">Isosphaera pallida (strain ATCC 43644 / DSM 9630 / IS1B)</name>
    <dbReference type="NCBI Taxonomy" id="575540"/>
    <lineage>
        <taxon>Bacteria</taxon>
        <taxon>Pseudomonadati</taxon>
        <taxon>Planctomycetota</taxon>
        <taxon>Planctomycetia</taxon>
        <taxon>Isosphaerales</taxon>
        <taxon>Isosphaeraceae</taxon>
        <taxon>Isosphaera</taxon>
    </lineage>
</organism>
<dbReference type="KEGG" id="ipa:Isop_3745"/>
<dbReference type="GO" id="GO:0000103">
    <property type="term" value="P:sulfate assimilation"/>
    <property type="evidence" value="ECO:0007669"/>
    <property type="project" value="TreeGrafter"/>
</dbReference>
<dbReference type="GO" id="GO:0046872">
    <property type="term" value="F:metal ion binding"/>
    <property type="evidence" value="ECO:0007669"/>
    <property type="project" value="UniProtKB-KW"/>
</dbReference>
<protein>
    <recommendedName>
        <fullName evidence="3">3'(2'),5'-bisphosphate nucleotidase</fullName>
        <ecNumber evidence="3">3.1.3.7</ecNumber>
    </recommendedName>
</protein>
<keyword evidence="4 10" id="KW-0479">Metal-binding</keyword>
<feature type="binding site" evidence="10">
    <location>
        <position position="76"/>
    </location>
    <ligand>
        <name>Mg(2+)</name>
        <dbReference type="ChEBI" id="CHEBI:18420"/>
        <label>1</label>
        <note>catalytic</note>
    </ligand>
</feature>
<keyword evidence="13" id="KW-1185">Reference proteome</keyword>
<dbReference type="Gene3D" id="3.40.190.80">
    <property type="match status" value="1"/>
</dbReference>
<gene>
    <name evidence="12" type="ordered locus">Isop_3745</name>
</gene>
<comment type="similarity">
    <text evidence="2">Belongs to the inositol monophosphatase superfamily.</text>
</comment>
<dbReference type="CDD" id="cd01517">
    <property type="entry name" value="PAP_phosphatase"/>
    <property type="match status" value="1"/>
</dbReference>
<dbReference type="Proteomes" id="UP000008631">
    <property type="component" value="Plasmid pISOP01"/>
</dbReference>
<evidence type="ECO:0000256" key="9">
    <source>
        <dbReference type="ARBA" id="ARBA00044484"/>
    </source>
</evidence>
<dbReference type="EC" id="3.1.3.7" evidence="3"/>
<dbReference type="eggNOG" id="COG1218">
    <property type="taxonomic scope" value="Bacteria"/>
</dbReference>
<comment type="cofactor">
    <cofactor evidence="1 10">
        <name>Mg(2+)</name>
        <dbReference type="ChEBI" id="CHEBI:18420"/>
    </cofactor>
</comment>
<accession>E8R6V8</accession>
<dbReference type="GO" id="GO:0008441">
    <property type="term" value="F:3'(2'),5'-bisphosphate nucleotidase activity"/>
    <property type="evidence" value="ECO:0007669"/>
    <property type="project" value="UniProtKB-EC"/>
</dbReference>
<comment type="catalytic activity">
    <reaction evidence="8">
        <text>adenosine 3',5'-bisphosphate + H2O = AMP + phosphate</text>
        <dbReference type="Rhea" id="RHEA:10040"/>
        <dbReference type="ChEBI" id="CHEBI:15377"/>
        <dbReference type="ChEBI" id="CHEBI:43474"/>
        <dbReference type="ChEBI" id="CHEBI:58343"/>
        <dbReference type="ChEBI" id="CHEBI:456215"/>
        <dbReference type="EC" id="3.1.3.7"/>
    </reaction>
    <physiologicalReaction direction="left-to-right" evidence="8">
        <dbReference type="Rhea" id="RHEA:10041"/>
    </physiologicalReaction>
</comment>
<feature type="binding site" evidence="10">
    <location>
        <position position="152"/>
    </location>
    <ligand>
        <name>Mg(2+)</name>
        <dbReference type="ChEBI" id="CHEBI:18420"/>
        <label>1</label>
        <note>catalytic</note>
    </ligand>
</feature>
<dbReference type="AlphaFoldDB" id="E8R6V8"/>
<dbReference type="GO" id="GO:0046854">
    <property type="term" value="P:phosphatidylinositol phosphate biosynthetic process"/>
    <property type="evidence" value="ECO:0007669"/>
    <property type="project" value="InterPro"/>
</dbReference>
<evidence type="ECO:0000256" key="5">
    <source>
        <dbReference type="ARBA" id="ARBA00022801"/>
    </source>
</evidence>
<proteinExistence type="inferred from homology"/>
<name>E8R6V8_ISOPI</name>
<evidence type="ECO:0000256" key="8">
    <source>
        <dbReference type="ARBA" id="ARBA00044479"/>
    </source>
</evidence>
<evidence type="ECO:0000256" key="11">
    <source>
        <dbReference type="SAM" id="MobiDB-lite"/>
    </source>
</evidence>
<dbReference type="InterPro" id="IPR051090">
    <property type="entry name" value="Inositol_monoP_superfamily"/>
</dbReference>
<dbReference type="InterPro" id="IPR020550">
    <property type="entry name" value="Inositol_monophosphatase_CS"/>
</dbReference>
<dbReference type="PANTHER" id="PTHR43200">
    <property type="entry name" value="PHOSPHATASE"/>
    <property type="match status" value="1"/>
</dbReference>
<evidence type="ECO:0000256" key="3">
    <source>
        <dbReference type="ARBA" id="ARBA00012633"/>
    </source>
</evidence>
<evidence type="ECO:0000256" key="10">
    <source>
        <dbReference type="PIRSR" id="PIRSR600760-2"/>
    </source>
</evidence>
<keyword evidence="6 10" id="KW-0460">Magnesium</keyword>
<sequence>MVERKHNEGLGIARVALSAVRAGSRACRLAGQRLESSGGAVAKQDDTPVTVADYACQAVVSAILEADTPTLPLVAEEGADELRGRAARGDDRLLRVVVETVRAALAGLAQRPDGTARWDPQAIDAQRVLDWIDRGAGEPPAVGQFWTLDPIDGTKGFLRGGQYAVALALIERRAAPALSAPLVGVLGCPRLNRVRFTEAADAEGCLFWAVRNQGAWCGPLAPWDPARSFDDLDGFEAIQVSQRATPSQWVVCESFETGHTNQTHTQRWRTARGIAAAALRLDSQAKYGLVARGEADVYLRIPSRADYREAIWDHAAGAILVQEAGGVVHDLDHQPLDFGQGRVLSRNRGVVARSAVSDLKGMPDAGDPSEATEATEAATP</sequence>
<geneLocation type="plasmid" evidence="12 13">
    <name>pISOP01</name>
</geneLocation>
<keyword evidence="12" id="KW-0614">Plasmid</keyword>
<evidence type="ECO:0000313" key="12">
    <source>
        <dbReference type="EMBL" id="ADV64301.1"/>
    </source>
</evidence>
<evidence type="ECO:0000256" key="2">
    <source>
        <dbReference type="ARBA" id="ARBA00009759"/>
    </source>
</evidence>
<dbReference type="PROSITE" id="PS00630">
    <property type="entry name" value="IMP_2"/>
    <property type="match status" value="1"/>
</dbReference>
<feature type="binding site" evidence="10">
    <location>
        <position position="149"/>
    </location>
    <ligand>
        <name>Mg(2+)</name>
        <dbReference type="ChEBI" id="CHEBI:18420"/>
        <label>1</label>
        <note>catalytic</note>
    </ligand>
</feature>
<dbReference type="InterPro" id="IPR020583">
    <property type="entry name" value="Inositol_monoP_metal-BS"/>
</dbReference>
<dbReference type="InterPro" id="IPR006239">
    <property type="entry name" value="DPNP"/>
</dbReference>
<evidence type="ECO:0000256" key="4">
    <source>
        <dbReference type="ARBA" id="ARBA00022723"/>
    </source>
</evidence>
<dbReference type="PANTHER" id="PTHR43200:SF6">
    <property type="entry name" value="3'(2'),5'-BISPHOSPHATE NUCLEOTIDASE"/>
    <property type="match status" value="1"/>
</dbReference>
<feature type="compositionally biased region" description="Low complexity" evidence="11">
    <location>
        <begin position="371"/>
        <end position="380"/>
    </location>
</feature>
<feature type="binding site" evidence="10">
    <location>
        <position position="313"/>
    </location>
    <ligand>
        <name>Mg(2+)</name>
        <dbReference type="ChEBI" id="CHEBI:18420"/>
        <label>1</label>
        <note>catalytic</note>
    </ligand>
</feature>
<reference evidence="12 13" key="2">
    <citation type="journal article" date="2011" name="Stand. Genomic Sci.">
        <title>Complete genome sequence of Isosphaera pallida type strain (IS1B).</title>
        <authorList>
            <consortium name="US DOE Joint Genome Institute (JGI-PGF)"/>
            <person name="Goker M."/>
            <person name="Cleland D."/>
            <person name="Saunders E."/>
            <person name="Lapidus A."/>
            <person name="Nolan M."/>
            <person name="Lucas S."/>
            <person name="Hammon N."/>
            <person name="Deshpande S."/>
            <person name="Cheng J.F."/>
            <person name="Tapia R."/>
            <person name="Han C."/>
            <person name="Goodwin L."/>
            <person name="Pitluck S."/>
            <person name="Liolios K."/>
            <person name="Pagani I."/>
            <person name="Ivanova N."/>
            <person name="Mavromatis K."/>
            <person name="Pati A."/>
            <person name="Chen A."/>
            <person name="Palaniappan K."/>
            <person name="Land M."/>
            <person name="Hauser L."/>
            <person name="Chang Y.J."/>
            <person name="Jeffries C.D."/>
            <person name="Detter J.C."/>
            <person name="Beck B."/>
            <person name="Woyke T."/>
            <person name="Bristow J."/>
            <person name="Eisen J.A."/>
            <person name="Markowitz V."/>
            <person name="Hugenholtz P."/>
            <person name="Kyrpides N.C."/>
            <person name="Klenk H.P."/>
        </authorList>
    </citation>
    <scope>NUCLEOTIDE SEQUENCE [LARGE SCALE GENOMIC DNA]</scope>
    <source>
        <strain evidence="13">ATCC 43644 / DSM 9630 / IS1B</strain>
        <plasmid evidence="13">pISOP01</plasmid>
    </source>
</reference>
<reference key="1">
    <citation type="submission" date="2010-11" db="EMBL/GenBank/DDBJ databases">
        <title>The complete sequence of plasmid of Isophaera pallida ATCC 43644.</title>
        <authorList>
            <consortium name="US DOE Joint Genome Institute (JGI-PGF)"/>
            <person name="Lucas S."/>
            <person name="Copeland A."/>
            <person name="Lapidus A."/>
            <person name="Bruce D."/>
            <person name="Goodwin L."/>
            <person name="Pitluck S."/>
            <person name="Kyrpides N."/>
            <person name="Mavromatis K."/>
            <person name="Pagani I."/>
            <person name="Ivanova N."/>
            <person name="Saunders E."/>
            <person name="Brettin T."/>
            <person name="Detter J.C."/>
            <person name="Han C."/>
            <person name="Tapia R."/>
            <person name="Land M."/>
            <person name="Hauser L."/>
            <person name="Markowitz V."/>
            <person name="Cheng J.-F."/>
            <person name="Hugenholtz P."/>
            <person name="Woyke T."/>
            <person name="Wu D."/>
            <person name="Eisen J.A."/>
        </authorList>
    </citation>
    <scope>NUCLEOTIDE SEQUENCE</scope>
    <source>
        <strain>ATCC 43644</strain>
    </source>
</reference>
<evidence type="ECO:0000256" key="1">
    <source>
        <dbReference type="ARBA" id="ARBA00001946"/>
    </source>
</evidence>
<dbReference type="EMBL" id="CP002354">
    <property type="protein sequence ID" value="ADV64301.1"/>
    <property type="molecule type" value="Genomic_DNA"/>
</dbReference>
<evidence type="ECO:0000256" key="7">
    <source>
        <dbReference type="ARBA" id="ARBA00044466"/>
    </source>
</evidence>
<comment type="catalytic activity">
    <reaction evidence="7">
        <text>adenosine 2',5'-bisphosphate + H2O = AMP + phosphate</text>
        <dbReference type="Rhea" id="RHEA:77643"/>
        <dbReference type="ChEBI" id="CHEBI:15377"/>
        <dbReference type="ChEBI" id="CHEBI:43474"/>
        <dbReference type="ChEBI" id="CHEBI:194156"/>
        <dbReference type="ChEBI" id="CHEBI:456215"/>
        <dbReference type="EC" id="3.1.3.7"/>
    </reaction>
    <physiologicalReaction direction="left-to-right" evidence="7">
        <dbReference type="Rhea" id="RHEA:77644"/>
    </physiologicalReaction>
</comment>
<evidence type="ECO:0000313" key="13">
    <source>
        <dbReference type="Proteomes" id="UP000008631"/>
    </source>
</evidence>
<dbReference type="PROSITE" id="PS00629">
    <property type="entry name" value="IMP_1"/>
    <property type="match status" value="1"/>
</dbReference>